<dbReference type="SMART" id="SM00363">
    <property type="entry name" value="S4"/>
    <property type="match status" value="1"/>
</dbReference>
<dbReference type="Pfam" id="PF01479">
    <property type="entry name" value="S4"/>
    <property type="match status" value="1"/>
</dbReference>
<dbReference type="PIRSF" id="PIRSF005578">
    <property type="entry name" value="TlyA"/>
    <property type="match status" value="1"/>
</dbReference>
<dbReference type="HOGENOM" id="CLU_058015_3_0_14"/>
<dbReference type="CDD" id="cd00165">
    <property type="entry name" value="S4"/>
    <property type="match status" value="1"/>
</dbReference>
<dbReference type="PANTHER" id="PTHR32319:SF0">
    <property type="entry name" value="BACTERIAL HEMOLYSIN-LIKE PROTEIN"/>
    <property type="match status" value="1"/>
</dbReference>
<evidence type="ECO:0000256" key="1">
    <source>
        <dbReference type="ARBA" id="ARBA00022884"/>
    </source>
</evidence>
<dbReference type="RefSeq" id="WP_013729252.1">
    <property type="nucleotide sequence ID" value="NC_015431.1"/>
</dbReference>
<dbReference type="AlphaFoldDB" id="F4MNZ2"/>
<dbReference type="Gene3D" id="3.40.50.150">
    <property type="entry name" value="Vaccinia Virus protein VP39"/>
    <property type="match status" value="1"/>
</dbReference>
<dbReference type="PANTHER" id="PTHR32319">
    <property type="entry name" value="BACTERIAL HEMOLYSIN-LIKE PROTEIN"/>
    <property type="match status" value="1"/>
</dbReference>
<feature type="domain" description="RNA-binding S4" evidence="4">
    <location>
        <begin position="3"/>
        <end position="68"/>
    </location>
</feature>
<dbReference type="InterPro" id="IPR036986">
    <property type="entry name" value="S4_RNA-bd_sf"/>
</dbReference>
<evidence type="ECO:0000259" key="4">
    <source>
        <dbReference type="SMART" id="SM00363"/>
    </source>
</evidence>
<dbReference type="SUPFAM" id="SSF55174">
    <property type="entry name" value="Alpha-L RNA-binding motif"/>
    <property type="match status" value="1"/>
</dbReference>
<dbReference type="EMBL" id="FQ377874">
    <property type="protein sequence ID" value="CBW53824.1"/>
    <property type="molecule type" value="Genomic_DNA"/>
</dbReference>
<dbReference type="KEGG" id="mml:MLC_0960"/>
<dbReference type="NCBIfam" id="TIGR00478">
    <property type="entry name" value="tly"/>
    <property type="match status" value="1"/>
</dbReference>
<reference evidence="6" key="1">
    <citation type="journal article" date="2011" name="BMC Genomics">
        <title>Mycoplasma mycoides, from "mycoides Small Colony" to "capri". A microevolutionary perspective.</title>
        <authorList>
            <person name="Thiaucourt F."/>
            <person name="Manso-Silvan L."/>
            <person name="Salah W."/>
            <person name="Barbe V."/>
            <person name="Berger A."/>
            <person name="Jacob D."/>
            <person name="Breton M."/>
            <person name="Dupuy V."/>
            <person name="Lomenech A.M."/>
            <person name="Blanchard A."/>
            <person name="Sirand-Pugnet P."/>
        </authorList>
    </citation>
    <scope>NUCLEOTIDE SEQUENCE [LARGE SCALE GENOMIC DNA]</scope>
    <source>
        <strain evidence="6">95010</strain>
    </source>
</reference>
<dbReference type="InterPro" id="IPR029063">
    <property type="entry name" value="SAM-dependent_MTases_sf"/>
</dbReference>
<dbReference type="PROSITE" id="PS50889">
    <property type="entry name" value="S4"/>
    <property type="match status" value="1"/>
</dbReference>
<evidence type="ECO:0000313" key="6">
    <source>
        <dbReference type="Proteomes" id="UP000010103"/>
    </source>
</evidence>
<dbReference type="GO" id="GO:0003723">
    <property type="term" value="F:RNA binding"/>
    <property type="evidence" value="ECO:0007669"/>
    <property type="project" value="UniProtKB-KW"/>
</dbReference>
<dbReference type="InterPro" id="IPR002877">
    <property type="entry name" value="RNA_MeTrfase_FtsJ_dom"/>
</dbReference>
<evidence type="ECO:0000256" key="3">
    <source>
        <dbReference type="PROSITE-ProRule" id="PRU00182"/>
    </source>
</evidence>
<dbReference type="GO" id="GO:0008168">
    <property type="term" value="F:methyltransferase activity"/>
    <property type="evidence" value="ECO:0007669"/>
    <property type="project" value="InterPro"/>
</dbReference>
<gene>
    <name evidence="5" type="primary">hlyA</name>
    <name evidence="5" type="ORF">MLC_0960</name>
</gene>
<name>F4MNZ2_MYCML</name>
<dbReference type="Proteomes" id="UP000010103">
    <property type="component" value="Chromosome"/>
</dbReference>
<accession>F4MNZ2</accession>
<evidence type="ECO:0000313" key="5">
    <source>
        <dbReference type="EMBL" id="CBW53824.1"/>
    </source>
</evidence>
<comment type="similarity">
    <text evidence="2">Belongs to the TlyA family.</text>
</comment>
<proteinExistence type="inferred from homology"/>
<dbReference type="InterPro" id="IPR002942">
    <property type="entry name" value="S4_RNA-bd"/>
</dbReference>
<dbReference type="InterPro" id="IPR047048">
    <property type="entry name" value="TlyA"/>
</dbReference>
<dbReference type="OrthoDB" id="9784736at2"/>
<keyword evidence="1 3" id="KW-0694">RNA-binding</keyword>
<reference evidence="6" key="2">
    <citation type="journal article" date="2011" name="BMC Genomics">
        <title>Mycoplasma mycoides, from mycoides Small Colony to capri. A microevolutionary perspective.</title>
        <authorList>
            <person name="Thiaucourt F."/>
            <person name="Manso-Silvan L."/>
            <person name="Salah W."/>
            <person name="Barbe V."/>
            <person name="Berger A."/>
            <person name="Jacob D."/>
            <person name="Breton M."/>
            <person name="Dupuy V."/>
            <person name="Lomenech A.M."/>
            <person name="Blanchard A."/>
            <person name="Sirand-Pugnet P."/>
        </authorList>
    </citation>
    <scope>NUCLEOTIDE SEQUENCE [LARGE SCALE GENOMIC DNA]</scope>
    <source>
        <strain evidence="6">95010</strain>
    </source>
</reference>
<evidence type="ECO:0000256" key="2">
    <source>
        <dbReference type="ARBA" id="ARBA00029460"/>
    </source>
</evidence>
<dbReference type="GO" id="GO:0032259">
    <property type="term" value="P:methylation"/>
    <property type="evidence" value="ECO:0007669"/>
    <property type="project" value="InterPro"/>
</dbReference>
<dbReference type="Pfam" id="PF01728">
    <property type="entry name" value="FtsJ"/>
    <property type="match status" value="1"/>
</dbReference>
<dbReference type="Gene3D" id="3.10.290.10">
    <property type="entry name" value="RNA-binding S4 domain"/>
    <property type="match status" value="1"/>
</dbReference>
<dbReference type="SUPFAM" id="SSF53335">
    <property type="entry name" value="S-adenosyl-L-methionine-dependent methyltransferases"/>
    <property type="match status" value="1"/>
</dbReference>
<organism evidence="5 6">
    <name type="scientific">Mycoplasma mycoides subsp. capri LC str. 95010</name>
    <dbReference type="NCBI Taxonomy" id="862259"/>
    <lineage>
        <taxon>Bacteria</taxon>
        <taxon>Bacillati</taxon>
        <taxon>Mycoplasmatota</taxon>
        <taxon>Mollicutes</taxon>
        <taxon>Mycoplasmataceae</taxon>
        <taxon>Mycoplasma</taxon>
    </lineage>
</organism>
<dbReference type="InterPro" id="IPR004538">
    <property type="entry name" value="Hemolysin_A/TlyA"/>
</dbReference>
<sequence length="272" mass="31510">MKLRLDEYIYKNNLTQSRNKAKEHILNKEVYVNNIAIIKPSFLVDSNDLIEIRSTKLEHVSRAYEKLKKAINKWNIDLTNKICLDIGASTGGFTQCCLDNNASLVYAVDVGTNQLHSSLLNNLKVINMSQYNFRNAKKQDFLKNIDFVCCDVSFISLEKIFLPLKDVVEFNTSGVFLIKPQFELQPKNIKNGRINSKLDHKQAILKVISYANNNSFDVINLDYSPILGNKKQNIEYLAYVIKKENNYKIWKEDQINQLVNIAWKELKNRLDK</sequence>
<protein>
    <submittedName>
        <fullName evidence="5">Hemolysin A</fullName>
    </submittedName>
</protein>